<dbReference type="Proteomes" id="UP000245119">
    <property type="component" value="Linkage Group LG13"/>
</dbReference>
<dbReference type="STRING" id="400727.A0A2T7NGJ4"/>
<evidence type="ECO:0000256" key="5">
    <source>
        <dbReference type="ARBA" id="ARBA00023157"/>
    </source>
</evidence>
<dbReference type="GO" id="GO:0000139">
    <property type="term" value="C:Golgi membrane"/>
    <property type="evidence" value="ECO:0007669"/>
    <property type="project" value="UniProtKB-SubCell"/>
</dbReference>
<keyword evidence="4 6" id="KW-0333">Golgi apparatus</keyword>
<dbReference type="UniPathway" id="UPA00378"/>
<dbReference type="GO" id="GO:0006493">
    <property type="term" value="P:protein O-linked glycosylation"/>
    <property type="evidence" value="ECO:0007669"/>
    <property type="project" value="TreeGrafter"/>
</dbReference>
<dbReference type="PANTHER" id="PTHR11675">
    <property type="entry name" value="N-ACETYLGALACTOSAMINYLTRANSFERASE"/>
    <property type="match status" value="1"/>
</dbReference>
<dbReference type="PANTHER" id="PTHR11675:SF43">
    <property type="entry name" value="POLYPEPTIDE N-ACETYLGALACTOSAMINYLTRANSFERASE 1"/>
    <property type="match status" value="1"/>
</dbReference>
<dbReference type="CDD" id="cd23441">
    <property type="entry name" value="beta-trefoil_Ricin_GALNT14-like"/>
    <property type="match status" value="1"/>
</dbReference>
<dbReference type="GO" id="GO:0004653">
    <property type="term" value="F:polypeptide N-acetylgalactosaminyltransferase activity"/>
    <property type="evidence" value="ECO:0007669"/>
    <property type="project" value="TreeGrafter"/>
</dbReference>
<dbReference type="InterPro" id="IPR027791">
    <property type="entry name" value="Galactosyl_T_C"/>
</dbReference>
<feature type="domain" description="Ricin B lectin" evidence="7">
    <location>
        <begin position="413"/>
        <end position="531"/>
    </location>
</feature>
<dbReference type="Pfam" id="PF02709">
    <property type="entry name" value="Glyco_transf_7C"/>
    <property type="match status" value="1"/>
</dbReference>
<evidence type="ECO:0000256" key="6">
    <source>
        <dbReference type="RuleBase" id="RU361242"/>
    </source>
</evidence>
<keyword evidence="2 6" id="KW-0808">Transferase</keyword>
<dbReference type="PROSITE" id="PS50231">
    <property type="entry name" value="RICIN_B_LECTIN"/>
    <property type="match status" value="1"/>
</dbReference>
<comment type="pathway">
    <text evidence="6">Protein modification; protein glycosylation.</text>
</comment>
<evidence type="ECO:0000256" key="1">
    <source>
        <dbReference type="ARBA" id="ARBA00004323"/>
    </source>
</evidence>
<dbReference type="Pfam" id="PF00652">
    <property type="entry name" value="Ricin_B_lectin"/>
    <property type="match status" value="1"/>
</dbReference>
<protein>
    <recommendedName>
        <fullName evidence="6">Polypeptide N-acetylgalactosaminyltransferase</fullName>
        <ecNumber evidence="6">2.4.1.-</ecNumber>
    </recommendedName>
    <alternativeName>
        <fullName evidence="6">Protein-UDP acetylgalactosaminyltransferase</fullName>
    </alternativeName>
</protein>
<evidence type="ECO:0000256" key="4">
    <source>
        <dbReference type="ARBA" id="ARBA00023034"/>
    </source>
</evidence>
<evidence type="ECO:0000256" key="3">
    <source>
        <dbReference type="ARBA" id="ARBA00022734"/>
    </source>
</evidence>
<keyword evidence="9" id="KW-1185">Reference proteome</keyword>
<keyword evidence="6" id="KW-0328">Glycosyltransferase</keyword>
<dbReference type="EMBL" id="PZQS01000013">
    <property type="protein sequence ID" value="PVD20291.1"/>
    <property type="molecule type" value="Genomic_DNA"/>
</dbReference>
<dbReference type="GO" id="GO:0030246">
    <property type="term" value="F:carbohydrate binding"/>
    <property type="evidence" value="ECO:0007669"/>
    <property type="project" value="UniProtKB-KW"/>
</dbReference>
<name>A0A2T7NGJ4_POMCA</name>
<keyword evidence="6" id="KW-0464">Manganese</keyword>
<gene>
    <name evidence="8" type="ORF">C0Q70_20788</name>
</gene>
<sequence length="535" mass="60881">MPFLLSKLASAFPVTITADEFRKNEKTQTGNPLIDTYGENDPTLSGERGRGITFVGEEKDEADALKLKFNLNVLASDLIPLNRMVPDSRLDGCEKLSYAHDLPTASIIVPFHDEWPSVLLRTVYSIVNRTPRHLVQEIILVDDHSTMTELGQPLDDYLQDHFPRDLVRVLRLPHRQGLIGARQSGVHQCTGDVLVFFDSHMEPLLTEIKADRRTVAMSVLDYVNAHTLEYYFHRGYLPRYGFVWSMASLRPSSARTRSAPPHSALARRGAVMVGAAFAMDRKYFHELGGYDMGMKVWGGENLEMSWRVWLCGGRLVHVPCSHLGHIARFQPYEFPSGRHTVEVFNYKRAVQVWMGPYKQFVENYFDDMAAVDEGDLSERKALRDRLGCRNFTWYLDNVWPELSVYDRDVTAWGSLVHNVSAQCLDNHNYVFQAPADLFVYPCHYKLSTQGFSLTREGLLRTTLQCVVVKDKVDGGRPKLEDCIIGPRDKWTHSKEGAVVHVMSGLCLDLDSVGPVMRTCQPHSLSQLWHFTKYVD</sequence>
<dbReference type="InterPro" id="IPR000772">
    <property type="entry name" value="Ricin_B_lectin"/>
</dbReference>
<comment type="caution">
    <text evidence="8">The sequence shown here is derived from an EMBL/GenBank/DDBJ whole genome shotgun (WGS) entry which is preliminary data.</text>
</comment>
<dbReference type="SUPFAM" id="SSF53448">
    <property type="entry name" value="Nucleotide-diphospho-sugar transferases"/>
    <property type="match status" value="1"/>
</dbReference>
<dbReference type="InterPro" id="IPR029044">
    <property type="entry name" value="Nucleotide-diphossugar_trans"/>
</dbReference>
<proteinExistence type="inferred from homology"/>
<evidence type="ECO:0000313" key="9">
    <source>
        <dbReference type="Proteomes" id="UP000245119"/>
    </source>
</evidence>
<comment type="subcellular location">
    <subcellularLocation>
        <location evidence="1 6">Golgi apparatus membrane</location>
        <topology evidence="1 6">Single-pass type II membrane protein</topology>
    </subcellularLocation>
</comment>
<comment type="cofactor">
    <cofactor evidence="6">
        <name>Mn(2+)</name>
        <dbReference type="ChEBI" id="CHEBI:29035"/>
    </cofactor>
</comment>
<evidence type="ECO:0000256" key="2">
    <source>
        <dbReference type="ARBA" id="ARBA00022679"/>
    </source>
</evidence>
<comment type="similarity">
    <text evidence="6">Belongs to the glycosyltransferase 2 family. GalNAc-T subfamily.</text>
</comment>
<dbReference type="InterPro" id="IPR035992">
    <property type="entry name" value="Ricin_B-like_lectins"/>
</dbReference>
<dbReference type="InterPro" id="IPR001173">
    <property type="entry name" value="Glyco_trans_2-like"/>
</dbReference>
<dbReference type="SMART" id="SM00458">
    <property type="entry name" value="RICIN"/>
    <property type="match status" value="1"/>
</dbReference>
<dbReference type="AlphaFoldDB" id="A0A2T7NGJ4"/>
<dbReference type="SUPFAM" id="SSF50370">
    <property type="entry name" value="Ricin B-like lectins"/>
    <property type="match status" value="1"/>
</dbReference>
<dbReference type="Pfam" id="PF00535">
    <property type="entry name" value="Glycos_transf_2"/>
    <property type="match status" value="1"/>
</dbReference>
<dbReference type="Gene3D" id="3.90.550.10">
    <property type="entry name" value="Spore Coat Polysaccharide Biosynthesis Protein SpsA, Chain A"/>
    <property type="match status" value="1"/>
</dbReference>
<dbReference type="EC" id="2.4.1.-" evidence="6"/>
<organism evidence="8 9">
    <name type="scientific">Pomacea canaliculata</name>
    <name type="common">Golden apple snail</name>
    <dbReference type="NCBI Taxonomy" id="400727"/>
    <lineage>
        <taxon>Eukaryota</taxon>
        <taxon>Metazoa</taxon>
        <taxon>Spiralia</taxon>
        <taxon>Lophotrochozoa</taxon>
        <taxon>Mollusca</taxon>
        <taxon>Gastropoda</taxon>
        <taxon>Caenogastropoda</taxon>
        <taxon>Architaenioglossa</taxon>
        <taxon>Ampullarioidea</taxon>
        <taxon>Ampullariidae</taxon>
        <taxon>Pomacea</taxon>
    </lineage>
</organism>
<dbReference type="OrthoDB" id="6119243at2759"/>
<dbReference type="Gene3D" id="2.80.10.50">
    <property type="match status" value="1"/>
</dbReference>
<evidence type="ECO:0000259" key="7">
    <source>
        <dbReference type="SMART" id="SM00458"/>
    </source>
</evidence>
<keyword evidence="5 6" id="KW-1015">Disulfide bond</keyword>
<keyword evidence="3 6" id="KW-0430">Lectin</keyword>
<evidence type="ECO:0000313" key="8">
    <source>
        <dbReference type="EMBL" id="PVD20291.1"/>
    </source>
</evidence>
<accession>A0A2T7NGJ4</accession>
<reference evidence="8 9" key="1">
    <citation type="submission" date="2018-04" db="EMBL/GenBank/DDBJ databases">
        <title>The genome of golden apple snail Pomacea canaliculata provides insight into stress tolerance and invasive adaptation.</title>
        <authorList>
            <person name="Liu C."/>
            <person name="Liu B."/>
            <person name="Ren Y."/>
            <person name="Zhang Y."/>
            <person name="Wang H."/>
            <person name="Li S."/>
            <person name="Jiang F."/>
            <person name="Yin L."/>
            <person name="Zhang G."/>
            <person name="Qian W."/>
            <person name="Fan W."/>
        </authorList>
    </citation>
    <scope>NUCLEOTIDE SEQUENCE [LARGE SCALE GENOMIC DNA]</scope>
    <source>
        <strain evidence="8">SZHN2017</strain>
        <tissue evidence="8">Muscle</tissue>
    </source>
</reference>